<keyword evidence="2" id="KW-1003">Cell membrane</keyword>
<organism evidence="6 7">
    <name type="scientific">Tegillarca granosa</name>
    <name type="common">Malaysian cockle</name>
    <name type="synonym">Anadara granosa</name>
    <dbReference type="NCBI Taxonomy" id="220873"/>
    <lineage>
        <taxon>Eukaryota</taxon>
        <taxon>Metazoa</taxon>
        <taxon>Spiralia</taxon>
        <taxon>Lophotrochozoa</taxon>
        <taxon>Mollusca</taxon>
        <taxon>Bivalvia</taxon>
        <taxon>Autobranchia</taxon>
        <taxon>Pteriomorphia</taxon>
        <taxon>Arcoida</taxon>
        <taxon>Arcoidea</taxon>
        <taxon>Arcidae</taxon>
        <taxon>Tegillarca</taxon>
    </lineage>
</organism>
<dbReference type="InterPro" id="IPR013783">
    <property type="entry name" value="Ig-like_fold"/>
</dbReference>
<dbReference type="CDD" id="cd00102">
    <property type="entry name" value="IPT"/>
    <property type="match status" value="1"/>
</dbReference>
<sequence>MIDSVTVTKIQTGVAYNITLTPSDCGYNFSKFQSQRILFNVTGAELKDKLETIPEFGDIYAYRHGDCVNFDLYITFLSLAGNLDLIQVDGSRLTGVKIRVDVATINNGSLWYDPIPGDMLRTVNSKPQVMVVINDIPTRCIGNCDYEWTSSSTPTVTSVTPSSGSYNTEVTISGTGFDGVASANKVVIGGAECTVKSASSTSVVCDAGEGPLGIYEVEVTVVSKGKAQHNGGSHTFTYTSQISNISPTSGALGGWYRYIGIQNIANIGQTVSVNQTVKQLTYSGTFTYSSAVSATISSVSPITSSVKGGSILTITGAGFGTSGVLKIRGVEVNTTSFTDTEVTAVLPPMSPGLHPLQLLIGNNGAAVDGSGNVPNIDYSFKVTNVYPLQGSIFGGTKVTFTGTGFSTNKNETKIKIGRHDCVVESATANQIICLVADTATIHNVDNMGTHYGTSIYYFLLNGYAWNPANVFVTAGDIVRWNWSYPSWVSGMKPRVQQTISDVSEDPEENGLFMHRFTVPGTYYYWSGWIEPYKTTNFRGSVHVSSESSYSGEVSVRLGVENPSSGGACEGSDYTIDGCFDTKPVGNDSTKFNFAFWTCSSPKITSLNVNSGTTSDEISISGNGFSTTKCQNKITFGPANCVPSSASKSGVVCSIDTANEPKIGVQQDLYVRVGNTGNALVLISGQYPRTFGITPQILGISPSGGSLSGGTDITITGSGYSGVLGDISVDVGGYNCPVLSKTYTQIICKSQVLSAGIKTVYVKVNANGNDIQATCTNAPCQFIYDSDVTPTATNISPTTLSGVATTFTITGTKFGEQTAQVVVKVGGQACTISSVSNTQVECNITNAPVGTSQPVDVFIKGKGKATGILTINSQAIAKSVTPSEGSIHGKTLLTILGNGFVDGSTTVDIGGSPCFLSQVSLSEIICLSPSNSLGNATLTVTSNGKTYPTLTFKYSPTATPVVSSITPSVGSSGANLVITGQNFAPSNSENNVTINGVECVITSSSATSIQCTAGAVGVGTYPVLVKTQNKGLSNKDKTFQYELRTDSISPNRGYTYNASITPEITSVNPARGGTGGGTQLNITGTGFGTNRSDVVVKIAGTVCAVSSVTNTQIICQTGQHSPSVQTNVSVNVAGNGIARQVGTEEEPFQHNAVITLYGHHRTKELPIYGTKSLAVRQGTLDLHGIPVPTTWTRLDTTASKSSTTLDLQDPVTWKVGDEIVIASTGHHQSQSQNEKRTITAISGGNRTLTISPALDHDHIAVNETINGRLLEYRAEVGLLSHNVKVRGYRDPQWDKLIKACPDGFNIGEFAVQTCFLGRFGEEMGSDQFGGIIFLHTVEPNRHLTTARIEHIEVTHAGQAFRLGRYPIHFHLMGDMSTSYVRGCSVHNTFNRAINVHGTHNALIERNVIYNVMGGALFLEDGIETGNIFQFNLGVFVRESSSLLNDDVTPATFWVTNPNNTIQHNAAAGGSHFGFWYRMHHNPQKPSRTSSVCPQQTPLGVFNNNTAHSFGWFGLWIFETFIPRERGDCSSRTPYPARFYNLFTWNCEKGAEAVNGGALQFHDFVLVNNVLAGYEGKALVEGEYYTENGPMVKDALIVAHSSVLPKPIGGCTKTGIVLPFGFGFHVNGTDFVNFDTGSCAAFAWTRIAGRTSDQNGGFHYKTQRLSFNNSSKKVRYAWEFEGIVEDLDATLIGITNGKVVPTTGTLPSTCTVDSSLSVGFSGSKCPGDVKFHRFSFNNIHPSALDYKNVIFTNRFGNSSLPWQKKRFTHPKGWMGCLVSGEEYSMEFENADHLTKTNISFTGIFYMFDEFQLEGQAIPEEGNGQQVQQPTCPYRCYFKDCVPPPDPNTITPPNVRSDDVEYWSQNSSWSRVPEGWGGNYGNGTYGLPLDGDDVMIVEDQWLVADIVLPNMHKLVIYGALELDHGNNTGTYRDFTISVTYLMIMGGRLIIGWEDRPFLGNVLILLNGNHTTATYPLSSGPAIGSKAIGVFGMLDIHGKPVNVTWTKLSQTANQGDNQITLEESVDWSVGDDIVIAPTGFSAWETETFRITAVSNNVITLNDTLKYKHIVNTETHNSITIHMAAEVGLLTRNIKVQGADYDKLYQESFGGRIVVGITRENGNRYIGAARISNVEFYLTGQEGWVESYDARYSIAFIDAGVVSAVKPSYVRRCAFHHGFSPAIGVYGFNGLPIEDNVIHHTVWFGMFLLHYNTLGSYQDRFEPLNVRYNGFINAEKATNLILEENAVAGSERVGYKVPLKSCGSRSSGDAYVGNTVHSSLLGIAILPNDVVTGSCNEIVNFEIWKIPDYAIYYQNGPSVIVEHNKVADSTVGVFTMLNGPSATAHSYADKTITVRNMLILGRSASFNCTTDVLDTSDDNVILSANSRSKINSADCVDMDCDGLKKALIRDEDGTLLTSGTRGAVIPQSEYQWNGDSRRGLGIIRDSSCTYNSAWQAYECHNLNYRVLVIESLDSDTETRRLSPVAILGDGYLDLINGPQDHGWCSGYTCRKRLSTFMAVVVTGKNYLMHFTSTTAQKLRYFLLNSQPTEAVRMEVWYSQPFRLDVYHEGSFIMPTNGRFYKERYLLDPPPQGSPDYHKPNVLTDAAGTNWFDRDAGILYFVVKGPKRITVETAQEVIVSFQFPSMTVDEFYGEQMVQYLAAFLNLPMSKVRVVKIVSADQNNGRRMKRSVSDDVVVVAISDPPNNSKYLNNKHMLTSLCRYYFINV</sequence>
<keyword evidence="7" id="KW-1185">Reference proteome</keyword>
<reference evidence="6 7" key="1">
    <citation type="submission" date="2022-12" db="EMBL/GenBank/DDBJ databases">
        <title>Chromosome-level genome of Tegillarca granosa.</title>
        <authorList>
            <person name="Kim J."/>
        </authorList>
    </citation>
    <scope>NUCLEOTIDE SEQUENCE [LARGE SCALE GENOMIC DNA]</scope>
    <source>
        <strain evidence="6">Teg-2019</strain>
        <tissue evidence="6">Adductor muscle</tissue>
    </source>
</reference>
<proteinExistence type="predicted"/>
<dbReference type="Pfam" id="PF10162">
    <property type="entry name" value="G8"/>
    <property type="match status" value="1"/>
</dbReference>
<evidence type="ECO:0000256" key="4">
    <source>
        <dbReference type="ARBA" id="ARBA00023180"/>
    </source>
</evidence>
<dbReference type="InterPro" id="IPR019316">
    <property type="entry name" value="G8_domain"/>
</dbReference>
<dbReference type="CDD" id="cd00603">
    <property type="entry name" value="IPT_PCSR"/>
    <property type="match status" value="7"/>
</dbReference>
<dbReference type="InterPro" id="IPR014756">
    <property type="entry name" value="Ig_E-set"/>
</dbReference>
<evidence type="ECO:0000313" key="7">
    <source>
        <dbReference type="Proteomes" id="UP001217089"/>
    </source>
</evidence>
<dbReference type="PANTHER" id="PTHR46769">
    <property type="entry name" value="POLYCYSTIC KIDNEY AND HEPATIC DISEASE 1 (AUTOSOMAL RECESSIVE)-LIKE 1"/>
    <property type="match status" value="1"/>
</dbReference>
<evidence type="ECO:0000256" key="2">
    <source>
        <dbReference type="ARBA" id="ARBA00022475"/>
    </source>
</evidence>
<gene>
    <name evidence="6" type="ORF">KUTeg_002450</name>
</gene>
<accession>A0ABQ9FYV2</accession>
<dbReference type="InterPro" id="IPR002909">
    <property type="entry name" value="IPT_dom"/>
</dbReference>
<dbReference type="Gene3D" id="2.60.40.10">
    <property type="entry name" value="Immunoglobulins"/>
    <property type="match status" value="9"/>
</dbReference>
<name>A0ABQ9FYV2_TEGGR</name>
<evidence type="ECO:0000256" key="3">
    <source>
        <dbReference type="ARBA" id="ARBA00022729"/>
    </source>
</evidence>
<dbReference type="SMART" id="SM01225">
    <property type="entry name" value="G8"/>
    <property type="match status" value="2"/>
</dbReference>
<dbReference type="SUPFAM" id="SSF51126">
    <property type="entry name" value="Pectin lyase-like"/>
    <property type="match status" value="1"/>
</dbReference>
<keyword evidence="2" id="KW-0472">Membrane</keyword>
<dbReference type="Gene3D" id="2.60.40.420">
    <property type="entry name" value="Cupredoxins - blue copper proteins"/>
    <property type="match status" value="1"/>
</dbReference>
<dbReference type="Pfam" id="PF24606">
    <property type="entry name" value="CEMIP_beta-hel"/>
    <property type="match status" value="2"/>
</dbReference>
<dbReference type="InterPro" id="IPR055401">
    <property type="entry name" value="CEMIP_beta-hel_dom"/>
</dbReference>
<dbReference type="InterPro" id="IPR052387">
    <property type="entry name" value="Fibrocystin"/>
</dbReference>
<dbReference type="Proteomes" id="UP001217089">
    <property type="component" value="Unassembled WGS sequence"/>
</dbReference>
<feature type="domain" description="G8" evidence="5">
    <location>
        <begin position="1871"/>
        <end position="2006"/>
    </location>
</feature>
<dbReference type="Pfam" id="PF01833">
    <property type="entry name" value="TIG"/>
    <property type="match status" value="9"/>
</dbReference>
<dbReference type="InterPro" id="IPR008972">
    <property type="entry name" value="Cupredoxin"/>
</dbReference>
<dbReference type="EMBL" id="JARBDR010000141">
    <property type="protein sequence ID" value="KAJ8320863.1"/>
    <property type="molecule type" value="Genomic_DNA"/>
</dbReference>
<feature type="domain" description="G8" evidence="5">
    <location>
        <begin position="1067"/>
        <end position="1195"/>
    </location>
</feature>
<dbReference type="PROSITE" id="PS51484">
    <property type="entry name" value="G8"/>
    <property type="match status" value="2"/>
</dbReference>
<dbReference type="SUPFAM" id="SSF81296">
    <property type="entry name" value="E set domains"/>
    <property type="match status" value="9"/>
</dbReference>
<keyword evidence="3" id="KW-0732">Signal</keyword>
<evidence type="ECO:0000256" key="1">
    <source>
        <dbReference type="ARBA" id="ARBA00004236"/>
    </source>
</evidence>
<comment type="caution">
    <text evidence="6">The sequence shown here is derived from an EMBL/GenBank/DDBJ whole genome shotgun (WGS) entry which is preliminary data.</text>
</comment>
<dbReference type="SMART" id="SM00429">
    <property type="entry name" value="IPT"/>
    <property type="match status" value="7"/>
</dbReference>
<keyword evidence="4" id="KW-0325">Glycoprotein</keyword>
<evidence type="ECO:0000313" key="6">
    <source>
        <dbReference type="EMBL" id="KAJ8320863.1"/>
    </source>
</evidence>
<dbReference type="PANTHER" id="PTHR46769:SF2">
    <property type="entry name" value="FIBROCYSTIN-L ISOFORM 2 PRECURSOR-RELATED"/>
    <property type="match status" value="1"/>
</dbReference>
<evidence type="ECO:0000259" key="5">
    <source>
        <dbReference type="PROSITE" id="PS51484"/>
    </source>
</evidence>
<comment type="subcellular location">
    <subcellularLocation>
        <location evidence="1">Cell membrane</location>
    </subcellularLocation>
</comment>
<dbReference type="SUPFAM" id="SSF49503">
    <property type="entry name" value="Cupredoxins"/>
    <property type="match status" value="1"/>
</dbReference>
<protein>
    <recommendedName>
        <fullName evidence="5">G8 domain-containing protein</fullName>
    </recommendedName>
</protein>
<dbReference type="InterPro" id="IPR011050">
    <property type="entry name" value="Pectin_lyase_fold/virulence"/>
</dbReference>